<dbReference type="InterPro" id="IPR037401">
    <property type="entry name" value="SnoaL-like"/>
</dbReference>
<proteinExistence type="predicted"/>
<evidence type="ECO:0000313" key="2">
    <source>
        <dbReference type="EMBL" id="GLY81559.1"/>
    </source>
</evidence>
<protein>
    <recommendedName>
        <fullName evidence="1">SnoaL-like domain-containing protein</fullName>
    </recommendedName>
</protein>
<organism evidence="2 3">
    <name type="scientific">Actinoallomurus iriomotensis</name>
    <dbReference type="NCBI Taxonomy" id="478107"/>
    <lineage>
        <taxon>Bacteria</taxon>
        <taxon>Bacillati</taxon>
        <taxon>Actinomycetota</taxon>
        <taxon>Actinomycetes</taxon>
        <taxon>Streptosporangiales</taxon>
        <taxon>Thermomonosporaceae</taxon>
        <taxon>Actinoallomurus</taxon>
    </lineage>
</organism>
<reference evidence="2" key="1">
    <citation type="submission" date="2023-03" db="EMBL/GenBank/DDBJ databases">
        <title>Actinoallomurus iriomotensis NBRC 103681.</title>
        <authorList>
            <person name="Ichikawa N."/>
            <person name="Sato H."/>
            <person name="Tonouchi N."/>
        </authorList>
    </citation>
    <scope>NUCLEOTIDE SEQUENCE</scope>
    <source>
        <strain evidence="2">NBRC 103681</strain>
    </source>
</reference>
<dbReference type="AlphaFoldDB" id="A0A9W6RTI9"/>
<dbReference type="InterPro" id="IPR032710">
    <property type="entry name" value="NTF2-like_dom_sf"/>
</dbReference>
<dbReference type="EMBL" id="BSTJ01000020">
    <property type="protein sequence ID" value="GLY81559.1"/>
    <property type="molecule type" value="Genomic_DNA"/>
</dbReference>
<evidence type="ECO:0000259" key="1">
    <source>
        <dbReference type="Pfam" id="PF12680"/>
    </source>
</evidence>
<evidence type="ECO:0000313" key="3">
    <source>
        <dbReference type="Proteomes" id="UP001165135"/>
    </source>
</evidence>
<comment type="caution">
    <text evidence="2">The sequence shown here is derived from an EMBL/GenBank/DDBJ whole genome shotgun (WGS) entry which is preliminary data.</text>
</comment>
<feature type="domain" description="SnoaL-like" evidence="1">
    <location>
        <begin position="23"/>
        <end position="121"/>
    </location>
</feature>
<gene>
    <name evidence="2" type="ORF">Airi01_098260</name>
</gene>
<dbReference type="Pfam" id="PF12680">
    <property type="entry name" value="SnoaL_2"/>
    <property type="match status" value="1"/>
</dbReference>
<sequence>MSENPGPREIFEQMQRHWLDPARRFGDLLADDAIVETPFAPPGRPTRVEGREEWLRRTEPERANFPVRFEEVRNVVVHETTDPEVIVVEYELAGVIPATGHRDSAAFIGVLRVRDGKVVHWREYQNTLAIVAALGGLPDPAGRPVSP</sequence>
<dbReference type="RefSeq" id="WP_285636162.1">
    <property type="nucleotide sequence ID" value="NZ_BSTJ01000020.1"/>
</dbReference>
<name>A0A9W6RTI9_9ACTN</name>
<dbReference type="Proteomes" id="UP001165135">
    <property type="component" value="Unassembled WGS sequence"/>
</dbReference>
<dbReference type="Gene3D" id="3.10.450.50">
    <property type="match status" value="1"/>
</dbReference>
<dbReference type="SUPFAM" id="SSF54427">
    <property type="entry name" value="NTF2-like"/>
    <property type="match status" value="1"/>
</dbReference>
<accession>A0A9W6RTI9</accession>